<dbReference type="EMBL" id="JARBHB010000003">
    <property type="protein sequence ID" value="KAJ8888504.1"/>
    <property type="molecule type" value="Genomic_DNA"/>
</dbReference>
<comment type="caution">
    <text evidence="1">The sequence shown here is derived from an EMBL/GenBank/DDBJ whole genome shotgun (WGS) entry which is preliminary data.</text>
</comment>
<protein>
    <submittedName>
        <fullName evidence="1">Uncharacterized protein</fullName>
    </submittedName>
</protein>
<gene>
    <name evidence="1" type="ORF">PR048_007995</name>
</gene>
<name>A0ABQ9HWN7_9NEOP</name>
<evidence type="ECO:0000313" key="2">
    <source>
        <dbReference type="Proteomes" id="UP001159363"/>
    </source>
</evidence>
<dbReference type="Proteomes" id="UP001159363">
    <property type="component" value="Chromosome 3"/>
</dbReference>
<sequence length="107" mass="12576">MGPGHARRKKKRKWNIGKKYKKETSDWCKTKTHLVKGELWWDHSQGKRHYLEENLKCDIAEIDSANKAWKKLDELCIDGGLVNGTMNMKQLTHFVKPKDVCVQEYFA</sequence>
<organism evidence="1 2">
    <name type="scientific">Dryococelus australis</name>
    <dbReference type="NCBI Taxonomy" id="614101"/>
    <lineage>
        <taxon>Eukaryota</taxon>
        <taxon>Metazoa</taxon>
        <taxon>Ecdysozoa</taxon>
        <taxon>Arthropoda</taxon>
        <taxon>Hexapoda</taxon>
        <taxon>Insecta</taxon>
        <taxon>Pterygota</taxon>
        <taxon>Neoptera</taxon>
        <taxon>Polyneoptera</taxon>
        <taxon>Phasmatodea</taxon>
        <taxon>Verophasmatodea</taxon>
        <taxon>Anareolatae</taxon>
        <taxon>Phasmatidae</taxon>
        <taxon>Eurycanthinae</taxon>
        <taxon>Dryococelus</taxon>
    </lineage>
</organism>
<keyword evidence="2" id="KW-1185">Reference proteome</keyword>
<proteinExistence type="predicted"/>
<reference evidence="1 2" key="1">
    <citation type="submission" date="2023-02" db="EMBL/GenBank/DDBJ databases">
        <title>LHISI_Scaffold_Assembly.</title>
        <authorList>
            <person name="Stuart O.P."/>
            <person name="Cleave R."/>
            <person name="Magrath M.J.L."/>
            <person name="Mikheyev A.S."/>
        </authorList>
    </citation>
    <scope>NUCLEOTIDE SEQUENCE [LARGE SCALE GENOMIC DNA]</scope>
    <source>
        <strain evidence="1">Daus_M_001</strain>
        <tissue evidence="1">Leg muscle</tissue>
    </source>
</reference>
<accession>A0ABQ9HWN7</accession>
<evidence type="ECO:0000313" key="1">
    <source>
        <dbReference type="EMBL" id="KAJ8888504.1"/>
    </source>
</evidence>